<accession>A0A1S2PGB0</accession>
<organism evidence="2 3">
    <name type="scientific">Streptomyces monashensis</name>
    <dbReference type="NCBI Taxonomy" id="1678012"/>
    <lineage>
        <taxon>Bacteria</taxon>
        <taxon>Bacillati</taxon>
        <taxon>Actinomycetota</taxon>
        <taxon>Actinomycetes</taxon>
        <taxon>Kitasatosporales</taxon>
        <taxon>Streptomycetaceae</taxon>
        <taxon>Streptomyces</taxon>
    </lineage>
</organism>
<protein>
    <submittedName>
        <fullName evidence="2">Uncharacterized protein</fullName>
    </submittedName>
</protein>
<proteinExistence type="predicted"/>
<name>A0A1S2PGB0_9ACTN</name>
<dbReference type="EMBL" id="MLYO01000079">
    <property type="protein sequence ID" value="OIJ92646.1"/>
    <property type="molecule type" value="Genomic_DNA"/>
</dbReference>
<sequence>MPRRGARPENAPPLAGRSAAGPSLAAPRSVIDGLGGHHARDRHRLSPFLAPLCEAIGEDLNHGLAACRYAQSGDGRALCGTIR</sequence>
<reference evidence="2 3" key="1">
    <citation type="submission" date="2016-10" db="EMBL/GenBank/DDBJ databases">
        <title>Genome sequence of Streptomyces sp. MUSC 1.</title>
        <authorList>
            <person name="Lee L.-H."/>
            <person name="Ser H.-L."/>
            <person name="Law J.W.-F."/>
        </authorList>
    </citation>
    <scope>NUCLEOTIDE SEQUENCE [LARGE SCALE GENOMIC DNA]</scope>
    <source>
        <strain evidence="2 3">MUSC 1</strain>
    </source>
</reference>
<keyword evidence="3" id="KW-1185">Reference proteome</keyword>
<dbReference type="OrthoDB" id="4328207at2"/>
<evidence type="ECO:0000256" key="1">
    <source>
        <dbReference type="SAM" id="MobiDB-lite"/>
    </source>
</evidence>
<gene>
    <name evidence="2" type="ORF">BIV23_38530</name>
</gene>
<evidence type="ECO:0000313" key="3">
    <source>
        <dbReference type="Proteomes" id="UP000179642"/>
    </source>
</evidence>
<comment type="caution">
    <text evidence="2">The sequence shown here is derived from an EMBL/GenBank/DDBJ whole genome shotgun (WGS) entry which is preliminary data.</text>
</comment>
<evidence type="ECO:0000313" key="2">
    <source>
        <dbReference type="EMBL" id="OIJ92646.1"/>
    </source>
</evidence>
<dbReference type="AlphaFoldDB" id="A0A1S2PGB0"/>
<feature type="region of interest" description="Disordered" evidence="1">
    <location>
        <begin position="1"/>
        <end position="38"/>
    </location>
</feature>
<dbReference type="Proteomes" id="UP000179642">
    <property type="component" value="Unassembled WGS sequence"/>
</dbReference>
<dbReference type="RefSeq" id="WP_071385645.1">
    <property type="nucleotide sequence ID" value="NZ_MLYO01000079.1"/>
</dbReference>